<dbReference type="EMBL" id="JACRAF010000061">
    <property type="protein sequence ID" value="MBI4923787.1"/>
    <property type="molecule type" value="Genomic_DNA"/>
</dbReference>
<dbReference type="InterPro" id="IPR014914">
    <property type="entry name" value="RES_dom"/>
</dbReference>
<reference evidence="2" key="1">
    <citation type="submission" date="2020-07" db="EMBL/GenBank/DDBJ databases">
        <title>Huge and variable diversity of episymbiotic CPR bacteria and DPANN archaea in groundwater ecosystems.</title>
        <authorList>
            <person name="He C.Y."/>
            <person name="Keren R."/>
            <person name="Whittaker M."/>
            <person name="Farag I.F."/>
            <person name="Doudna J."/>
            <person name="Cate J.H.D."/>
            <person name="Banfield J.F."/>
        </authorList>
    </citation>
    <scope>NUCLEOTIDE SEQUENCE</scope>
    <source>
        <strain evidence="2">NC_groundwater_1586_Pr3_B-0.1um_66_15</strain>
    </source>
</reference>
<proteinExistence type="predicted"/>
<dbReference type="SMART" id="SM00953">
    <property type="entry name" value="RES"/>
    <property type="match status" value="1"/>
</dbReference>
<evidence type="ECO:0000259" key="1">
    <source>
        <dbReference type="SMART" id="SM00953"/>
    </source>
</evidence>
<evidence type="ECO:0000313" key="2">
    <source>
        <dbReference type="EMBL" id="MBI4923787.1"/>
    </source>
</evidence>
<comment type="caution">
    <text evidence="2">The sequence shown here is derived from an EMBL/GenBank/DDBJ whole genome shotgun (WGS) entry which is preliminary data.</text>
</comment>
<accession>A0A933L675</accession>
<feature type="domain" description="RES" evidence="1">
    <location>
        <begin position="73"/>
        <end position="195"/>
    </location>
</feature>
<name>A0A933L675_9HYPH</name>
<evidence type="ECO:0000313" key="3">
    <source>
        <dbReference type="Proteomes" id="UP000782610"/>
    </source>
</evidence>
<dbReference type="Proteomes" id="UP000782610">
    <property type="component" value="Unassembled WGS sequence"/>
</dbReference>
<dbReference type="AlphaFoldDB" id="A0A933L675"/>
<sequence>MMHRPAPQPSHRLIPSRFPPVGLFDTVATPADLEAVMDLAGWTNDRLVRERLGRLPESDWVFGRANASIVMAAFLHAAPEGGRFNGPDLGAWYGAEALPTAVAEVGHHLRREALARGALQMKRTYRSYTARLEGRYLGVSDSSLLAPAGYAASQAFGEEQRSAGEDGLIYRSVRRTEGEIVCAFRPRKVLDVVQADHYAITVRPDTPRIEARRLATPGP</sequence>
<organism evidence="2 3">
    <name type="scientific">Devosia nanyangense</name>
    <dbReference type="NCBI Taxonomy" id="1228055"/>
    <lineage>
        <taxon>Bacteria</taxon>
        <taxon>Pseudomonadati</taxon>
        <taxon>Pseudomonadota</taxon>
        <taxon>Alphaproteobacteria</taxon>
        <taxon>Hyphomicrobiales</taxon>
        <taxon>Devosiaceae</taxon>
        <taxon>Devosia</taxon>
    </lineage>
</organism>
<protein>
    <submittedName>
        <fullName evidence="2">RES family NAD+ phosphorylase</fullName>
    </submittedName>
</protein>
<dbReference type="Pfam" id="PF08808">
    <property type="entry name" value="RES"/>
    <property type="match status" value="1"/>
</dbReference>
<gene>
    <name evidence="2" type="ORF">HY834_18775</name>
</gene>